<proteinExistence type="inferred from homology"/>
<reference evidence="10 11" key="1">
    <citation type="journal article" date="2018" name="Elife">
        <title>Firefly genomes illuminate parallel origins of bioluminescence in beetles.</title>
        <authorList>
            <person name="Fallon T.R."/>
            <person name="Lower S.E."/>
            <person name="Chang C.H."/>
            <person name="Bessho-Uehara M."/>
            <person name="Martin G.J."/>
            <person name="Bewick A.J."/>
            <person name="Behringer M."/>
            <person name="Debat H.J."/>
            <person name="Wong I."/>
            <person name="Day J.C."/>
            <person name="Suvorov A."/>
            <person name="Silva C.J."/>
            <person name="Stanger-Hall K.F."/>
            <person name="Hall D.W."/>
            <person name="Schmitz R.J."/>
            <person name="Nelson D.R."/>
            <person name="Lewis S.M."/>
            <person name="Shigenobu S."/>
            <person name="Bybee S.M."/>
            <person name="Larracuente A.M."/>
            <person name="Oba Y."/>
            <person name="Weng J.K."/>
        </authorList>
    </citation>
    <scope>NUCLEOTIDE SEQUENCE [LARGE SCALE GENOMIC DNA]</scope>
    <source>
        <strain evidence="10">1611_PpyrPB1</strain>
        <tissue evidence="10">Whole body</tissue>
    </source>
</reference>
<evidence type="ECO:0000259" key="8">
    <source>
        <dbReference type="Pfam" id="PF13359"/>
    </source>
</evidence>
<sequence>MQICDANIKILNCNARFPGSTHDSAIWDMSAVKRHLEEKYLTNELHSSWLIGDSGYALQPWLLTPIENAEADPLSPQGRYTTQHILAKNVIERCFGVLKQRFRCLLKYRVLHYSPDRFAKIVLCCALCNTP</sequence>
<dbReference type="InterPro" id="IPR045249">
    <property type="entry name" value="HARBI1-like"/>
</dbReference>
<protein>
    <recommendedName>
        <fullName evidence="8">DDE Tnp4 domain-containing protein</fullName>
    </recommendedName>
</protein>
<name>A0A5N4AZM7_PHOPY</name>
<evidence type="ECO:0000256" key="2">
    <source>
        <dbReference type="ARBA" id="ARBA00004123"/>
    </source>
</evidence>
<keyword evidence="4" id="KW-0540">Nuclease</keyword>
<evidence type="ECO:0000313" key="10">
    <source>
        <dbReference type="EMBL" id="KAB0802811.1"/>
    </source>
</evidence>
<gene>
    <name evidence="10" type="ORF">PPYR_04997</name>
    <name evidence="9" type="ORF">PPYR_09218</name>
</gene>
<comment type="cofactor">
    <cofactor evidence="1">
        <name>a divalent metal cation</name>
        <dbReference type="ChEBI" id="CHEBI:60240"/>
    </cofactor>
</comment>
<dbReference type="EMBL" id="VVIM01000002">
    <property type="protein sequence ID" value="KAB0802811.1"/>
    <property type="molecule type" value="Genomic_DNA"/>
</dbReference>
<comment type="caution">
    <text evidence="10">The sequence shown here is derived from an EMBL/GenBank/DDBJ whole genome shotgun (WGS) entry which is preliminary data.</text>
</comment>
<dbReference type="Pfam" id="PF13359">
    <property type="entry name" value="DDE_Tnp_4"/>
    <property type="match status" value="1"/>
</dbReference>
<evidence type="ECO:0000256" key="6">
    <source>
        <dbReference type="ARBA" id="ARBA00022801"/>
    </source>
</evidence>
<dbReference type="PANTHER" id="PTHR22930">
    <property type="match status" value="1"/>
</dbReference>
<keyword evidence="11" id="KW-1185">Reference proteome</keyword>
<accession>A0A5N4AZM7</accession>
<organism evidence="10 11">
    <name type="scientific">Photinus pyralis</name>
    <name type="common">Common eastern firefly</name>
    <name type="synonym">Lampyris pyralis</name>
    <dbReference type="NCBI Taxonomy" id="7054"/>
    <lineage>
        <taxon>Eukaryota</taxon>
        <taxon>Metazoa</taxon>
        <taxon>Ecdysozoa</taxon>
        <taxon>Arthropoda</taxon>
        <taxon>Hexapoda</taxon>
        <taxon>Insecta</taxon>
        <taxon>Pterygota</taxon>
        <taxon>Neoptera</taxon>
        <taxon>Endopterygota</taxon>
        <taxon>Coleoptera</taxon>
        <taxon>Polyphaga</taxon>
        <taxon>Elateriformia</taxon>
        <taxon>Elateroidea</taxon>
        <taxon>Lampyridae</taxon>
        <taxon>Lampyrinae</taxon>
        <taxon>Photinus</taxon>
    </lineage>
</organism>
<dbReference type="PANTHER" id="PTHR22930:SF289">
    <property type="entry name" value="DDE TNP4 DOMAIN-CONTAINING PROTEIN-RELATED"/>
    <property type="match status" value="1"/>
</dbReference>
<evidence type="ECO:0000256" key="3">
    <source>
        <dbReference type="ARBA" id="ARBA00006958"/>
    </source>
</evidence>
<dbReference type="GO" id="GO:0016787">
    <property type="term" value="F:hydrolase activity"/>
    <property type="evidence" value="ECO:0007669"/>
    <property type="project" value="UniProtKB-KW"/>
</dbReference>
<feature type="domain" description="DDE Tnp4" evidence="8">
    <location>
        <begin position="3"/>
        <end position="129"/>
    </location>
</feature>
<dbReference type="EMBL" id="VVIM01000006">
    <property type="protein sequence ID" value="KAB0798225.1"/>
    <property type="molecule type" value="Genomic_DNA"/>
</dbReference>
<keyword evidence="6" id="KW-0378">Hydrolase</keyword>
<dbReference type="Proteomes" id="UP000327044">
    <property type="component" value="Unassembled WGS sequence"/>
</dbReference>
<dbReference type="GO" id="GO:0046872">
    <property type="term" value="F:metal ion binding"/>
    <property type="evidence" value="ECO:0007669"/>
    <property type="project" value="UniProtKB-KW"/>
</dbReference>
<evidence type="ECO:0000256" key="5">
    <source>
        <dbReference type="ARBA" id="ARBA00022723"/>
    </source>
</evidence>
<evidence type="ECO:0000256" key="7">
    <source>
        <dbReference type="ARBA" id="ARBA00023242"/>
    </source>
</evidence>
<evidence type="ECO:0000256" key="4">
    <source>
        <dbReference type="ARBA" id="ARBA00022722"/>
    </source>
</evidence>
<dbReference type="InterPro" id="IPR027806">
    <property type="entry name" value="HARBI1_dom"/>
</dbReference>
<reference evidence="10" key="2">
    <citation type="submission" date="2019-08" db="EMBL/GenBank/DDBJ databases">
        <authorList>
            <consortium name="Photinus pyralis genome working group"/>
            <person name="Fallon T.R."/>
            <person name="Sander Lower S.E."/>
            <person name="Weng J.-K."/>
        </authorList>
    </citation>
    <scope>NUCLEOTIDE SEQUENCE</scope>
    <source>
        <strain evidence="10">1611_PpyrPB1</strain>
        <tissue evidence="10">Whole body</tissue>
    </source>
</reference>
<evidence type="ECO:0000313" key="9">
    <source>
        <dbReference type="EMBL" id="KAB0798225.1"/>
    </source>
</evidence>
<dbReference type="GO" id="GO:0004518">
    <property type="term" value="F:nuclease activity"/>
    <property type="evidence" value="ECO:0007669"/>
    <property type="project" value="UniProtKB-KW"/>
</dbReference>
<dbReference type="InParanoid" id="A0A5N4AZM7"/>
<keyword evidence="5" id="KW-0479">Metal-binding</keyword>
<keyword evidence="7" id="KW-0539">Nucleus</keyword>
<comment type="subcellular location">
    <subcellularLocation>
        <location evidence="2">Nucleus</location>
    </subcellularLocation>
</comment>
<comment type="similarity">
    <text evidence="3">Belongs to the HARBI1 family.</text>
</comment>
<evidence type="ECO:0000313" key="11">
    <source>
        <dbReference type="Proteomes" id="UP000327044"/>
    </source>
</evidence>
<dbReference type="GO" id="GO:0005634">
    <property type="term" value="C:nucleus"/>
    <property type="evidence" value="ECO:0007669"/>
    <property type="project" value="UniProtKB-SubCell"/>
</dbReference>
<evidence type="ECO:0000256" key="1">
    <source>
        <dbReference type="ARBA" id="ARBA00001968"/>
    </source>
</evidence>
<dbReference type="AlphaFoldDB" id="A0A5N4AZM7"/>